<evidence type="ECO:0000313" key="3">
    <source>
        <dbReference type="Proteomes" id="UP000075714"/>
    </source>
</evidence>
<name>A0A150GT85_GONPE</name>
<gene>
    <name evidence="2" type="ORF">GPECTOR_8g308</name>
</gene>
<dbReference type="EMBL" id="LSYV01000009">
    <property type="protein sequence ID" value="KXZ52932.1"/>
    <property type="molecule type" value="Genomic_DNA"/>
</dbReference>
<reference evidence="3" key="1">
    <citation type="journal article" date="2016" name="Nat. Commun.">
        <title>The Gonium pectorale genome demonstrates co-option of cell cycle regulation during the evolution of multicellularity.</title>
        <authorList>
            <person name="Hanschen E.R."/>
            <person name="Marriage T.N."/>
            <person name="Ferris P.J."/>
            <person name="Hamaji T."/>
            <person name="Toyoda A."/>
            <person name="Fujiyama A."/>
            <person name="Neme R."/>
            <person name="Noguchi H."/>
            <person name="Minakuchi Y."/>
            <person name="Suzuki M."/>
            <person name="Kawai-Toyooka H."/>
            <person name="Smith D.R."/>
            <person name="Sparks H."/>
            <person name="Anderson J."/>
            <person name="Bakaric R."/>
            <person name="Luria V."/>
            <person name="Karger A."/>
            <person name="Kirschner M.W."/>
            <person name="Durand P.M."/>
            <person name="Michod R.E."/>
            <person name="Nozaki H."/>
            <person name="Olson B.J."/>
        </authorList>
    </citation>
    <scope>NUCLEOTIDE SEQUENCE [LARGE SCALE GENOMIC DNA]</scope>
    <source>
        <strain evidence="3">NIES-2863</strain>
    </source>
</reference>
<proteinExistence type="predicted"/>
<sequence>MFTNYATWSAALNGTSLCNRLPETTGRCNASLDTRVGDWSSGEREVTFTTTVPLLPNVLRDQIKYWYPAFDWDRVPVREVQRVTWRGEAGRGSAFLIASKPEVAEASIGSIVSTDLELEVTETSEPELQPPPTPPIGAAAESESEAAEAAGPGAGAGGPRLEVRYRVTCAANTKTWVGSCVPGIEEASVARALESMRAFLEHCRERLENGGK</sequence>
<feature type="compositionally biased region" description="Low complexity" evidence="1">
    <location>
        <begin position="137"/>
        <end position="151"/>
    </location>
</feature>
<comment type="caution">
    <text evidence="2">The sequence shown here is derived from an EMBL/GenBank/DDBJ whole genome shotgun (WGS) entry which is preliminary data.</text>
</comment>
<dbReference type="AlphaFoldDB" id="A0A150GT85"/>
<feature type="region of interest" description="Disordered" evidence="1">
    <location>
        <begin position="120"/>
        <end position="157"/>
    </location>
</feature>
<organism evidence="2 3">
    <name type="scientific">Gonium pectorale</name>
    <name type="common">Green alga</name>
    <dbReference type="NCBI Taxonomy" id="33097"/>
    <lineage>
        <taxon>Eukaryota</taxon>
        <taxon>Viridiplantae</taxon>
        <taxon>Chlorophyta</taxon>
        <taxon>core chlorophytes</taxon>
        <taxon>Chlorophyceae</taxon>
        <taxon>CS clade</taxon>
        <taxon>Chlamydomonadales</taxon>
        <taxon>Volvocaceae</taxon>
        <taxon>Gonium</taxon>
    </lineage>
</organism>
<evidence type="ECO:0000313" key="2">
    <source>
        <dbReference type="EMBL" id="KXZ52932.1"/>
    </source>
</evidence>
<protein>
    <submittedName>
        <fullName evidence="2">Uncharacterized protein</fullName>
    </submittedName>
</protein>
<evidence type="ECO:0000256" key="1">
    <source>
        <dbReference type="SAM" id="MobiDB-lite"/>
    </source>
</evidence>
<accession>A0A150GT85</accession>
<dbReference type="Proteomes" id="UP000075714">
    <property type="component" value="Unassembled WGS sequence"/>
</dbReference>
<keyword evidence="3" id="KW-1185">Reference proteome</keyword>